<feature type="chain" id="PRO_5021229651" evidence="2">
    <location>
        <begin position="26"/>
        <end position="83"/>
    </location>
</feature>
<gene>
    <name evidence="3" type="ORF">EAH76_19575</name>
</gene>
<protein>
    <submittedName>
        <fullName evidence="3">Uncharacterized protein</fullName>
    </submittedName>
</protein>
<comment type="caution">
    <text evidence="3">The sequence shown here is derived from an EMBL/GenBank/DDBJ whole genome shotgun (WGS) entry which is preliminary data.</text>
</comment>
<dbReference type="AlphaFoldDB" id="A0A502FHT9"/>
<proteinExistence type="predicted"/>
<dbReference type="EMBL" id="RCZC01000008">
    <property type="protein sequence ID" value="TPG49030.1"/>
    <property type="molecule type" value="Genomic_DNA"/>
</dbReference>
<evidence type="ECO:0000313" key="3">
    <source>
        <dbReference type="EMBL" id="TPG49030.1"/>
    </source>
</evidence>
<evidence type="ECO:0000313" key="4">
    <source>
        <dbReference type="Proteomes" id="UP000319931"/>
    </source>
</evidence>
<feature type="compositionally biased region" description="Basic and acidic residues" evidence="1">
    <location>
        <begin position="27"/>
        <end position="59"/>
    </location>
</feature>
<name>A0A502FHT9_9SPHN</name>
<feature type="region of interest" description="Disordered" evidence="1">
    <location>
        <begin position="22"/>
        <end position="66"/>
    </location>
</feature>
<dbReference type="Proteomes" id="UP000319931">
    <property type="component" value="Unassembled WGS sequence"/>
</dbReference>
<sequence>MKITHLIAAGLMFAGLGVSTTAASAQGHRDDRRYDQRGDRGFNHRGDRGDRNWRGDRGRGHGWNNHRRCRTEWRHGRRIQICR</sequence>
<accession>A0A502FHT9</accession>
<keyword evidence="4" id="KW-1185">Reference proteome</keyword>
<evidence type="ECO:0000256" key="2">
    <source>
        <dbReference type="SAM" id="SignalP"/>
    </source>
</evidence>
<evidence type="ECO:0000256" key="1">
    <source>
        <dbReference type="SAM" id="MobiDB-lite"/>
    </source>
</evidence>
<dbReference type="RefSeq" id="WP_140851975.1">
    <property type="nucleotide sequence ID" value="NZ_RCZC01000008.1"/>
</dbReference>
<keyword evidence="2" id="KW-0732">Signal</keyword>
<organism evidence="3 4">
    <name type="scientific">Sphingomonas glacialis</name>
    <dbReference type="NCBI Taxonomy" id="658225"/>
    <lineage>
        <taxon>Bacteria</taxon>
        <taxon>Pseudomonadati</taxon>
        <taxon>Pseudomonadota</taxon>
        <taxon>Alphaproteobacteria</taxon>
        <taxon>Sphingomonadales</taxon>
        <taxon>Sphingomonadaceae</taxon>
        <taxon>Sphingomonas</taxon>
    </lineage>
</organism>
<feature type="signal peptide" evidence="2">
    <location>
        <begin position="1"/>
        <end position="25"/>
    </location>
</feature>
<reference evidence="3 4" key="1">
    <citation type="journal article" date="2019" name="Environ. Microbiol.">
        <title>Species interactions and distinct microbial communities in high Arctic permafrost affected cryosols are associated with the CH4 and CO2 gas fluxes.</title>
        <authorList>
            <person name="Altshuler I."/>
            <person name="Hamel J."/>
            <person name="Turney S."/>
            <person name="Magnuson E."/>
            <person name="Levesque R."/>
            <person name="Greer C."/>
            <person name="Whyte L.G."/>
        </authorList>
    </citation>
    <scope>NUCLEOTIDE SEQUENCE [LARGE SCALE GENOMIC DNA]</scope>
    <source>
        <strain evidence="3 4">E6.1</strain>
    </source>
</reference>